<protein>
    <submittedName>
        <fullName evidence="1">Uncharacterized protein</fullName>
    </submittedName>
</protein>
<organism evidence="1 2">
    <name type="scientific">Pristionchus pacificus</name>
    <name type="common">Parasitic nematode worm</name>
    <dbReference type="NCBI Taxonomy" id="54126"/>
    <lineage>
        <taxon>Eukaryota</taxon>
        <taxon>Metazoa</taxon>
        <taxon>Ecdysozoa</taxon>
        <taxon>Nematoda</taxon>
        <taxon>Chromadorea</taxon>
        <taxon>Rhabditida</taxon>
        <taxon>Rhabditina</taxon>
        <taxon>Diplogasteromorpha</taxon>
        <taxon>Diplogasteroidea</taxon>
        <taxon>Neodiplogasteridae</taxon>
        <taxon>Pristionchus</taxon>
    </lineage>
</organism>
<dbReference type="Proteomes" id="UP000005239">
    <property type="component" value="Unassembled WGS sequence"/>
</dbReference>
<dbReference type="EnsemblMetazoa" id="PPA44385.1">
    <property type="protein sequence ID" value="PPA44385.1"/>
    <property type="gene ID" value="WBGene00282754"/>
</dbReference>
<name>A0A2A6BFD7_PRIPA</name>
<evidence type="ECO:0000313" key="1">
    <source>
        <dbReference type="EnsemblMetazoa" id="PPA44385.1"/>
    </source>
</evidence>
<gene>
    <name evidence="1" type="primary">WBGene00282754</name>
</gene>
<evidence type="ECO:0000313" key="2">
    <source>
        <dbReference type="Proteomes" id="UP000005239"/>
    </source>
</evidence>
<reference evidence="1" key="2">
    <citation type="submission" date="2022-06" db="UniProtKB">
        <authorList>
            <consortium name="EnsemblMetazoa"/>
        </authorList>
    </citation>
    <scope>IDENTIFICATION</scope>
    <source>
        <strain evidence="1">PS312</strain>
    </source>
</reference>
<keyword evidence="2" id="KW-1185">Reference proteome</keyword>
<proteinExistence type="predicted"/>
<reference evidence="2" key="1">
    <citation type="journal article" date="2008" name="Nat. Genet.">
        <title>The Pristionchus pacificus genome provides a unique perspective on nematode lifestyle and parasitism.</title>
        <authorList>
            <person name="Dieterich C."/>
            <person name="Clifton S.W."/>
            <person name="Schuster L.N."/>
            <person name="Chinwalla A."/>
            <person name="Delehaunty K."/>
            <person name="Dinkelacker I."/>
            <person name="Fulton L."/>
            <person name="Fulton R."/>
            <person name="Godfrey J."/>
            <person name="Minx P."/>
            <person name="Mitreva M."/>
            <person name="Roeseler W."/>
            <person name="Tian H."/>
            <person name="Witte H."/>
            <person name="Yang S.P."/>
            <person name="Wilson R.K."/>
            <person name="Sommer R.J."/>
        </authorList>
    </citation>
    <scope>NUCLEOTIDE SEQUENCE [LARGE SCALE GENOMIC DNA]</scope>
    <source>
        <strain evidence="2">PS312</strain>
    </source>
</reference>
<sequence length="159" mass="17691">MRVEKTQARTTCPNGSIFRVVGKRDENLEINCASTFGEVYITEELDVVGKDLIQYFFTLMSNKRSEVQLNHSMYGIEVTVVEEASHSGNGLADENFRNHSIGEIEVTDMGSRSGFASTTRSSLKDDSTHSTDKNIIVEEDTVAYCAVETDRKIPPPPHV</sequence>
<accession>A0A2A6BFD7</accession>
<accession>A0A8R1Z6Y5</accession>
<dbReference type="AlphaFoldDB" id="A0A2A6BFD7"/>